<evidence type="ECO:0000256" key="3">
    <source>
        <dbReference type="ARBA" id="ARBA00022692"/>
    </source>
</evidence>
<evidence type="ECO:0000256" key="10">
    <source>
        <dbReference type="SAM" id="Phobius"/>
    </source>
</evidence>
<evidence type="ECO:0000313" key="12">
    <source>
        <dbReference type="Proteomes" id="UP001326199"/>
    </source>
</evidence>
<gene>
    <name evidence="11" type="ORF">QC763_122415</name>
</gene>
<evidence type="ECO:0000256" key="4">
    <source>
        <dbReference type="ARBA" id="ARBA00022989"/>
    </source>
</evidence>
<evidence type="ECO:0000256" key="2">
    <source>
        <dbReference type="ARBA" id="ARBA00004685"/>
    </source>
</evidence>
<feature type="transmembrane region" description="Helical" evidence="10">
    <location>
        <begin position="173"/>
        <end position="194"/>
    </location>
</feature>
<organism evidence="11 12">
    <name type="scientific">Podospora pseudopauciseta</name>
    <dbReference type="NCBI Taxonomy" id="2093780"/>
    <lineage>
        <taxon>Eukaryota</taxon>
        <taxon>Fungi</taxon>
        <taxon>Dikarya</taxon>
        <taxon>Ascomycota</taxon>
        <taxon>Pezizomycotina</taxon>
        <taxon>Sordariomycetes</taxon>
        <taxon>Sordariomycetidae</taxon>
        <taxon>Sordariales</taxon>
        <taxon>Podosporaceae</taxon>
        <taxon>Podospora</taxon>
    </lineage>
</organism>
<comment type="subcellular location">
    <subcellularLocation>
        <location evidence="1">Membrane</location>
        <topology evidence="1">Single-pass membrane protein</topology>
    </subcellularLocation>
</comment>
<reference evidence="11 12" key="1">
    <citation type="journal article" date="2023" name="bioRxiv">
        <title>High-quality genome assemblies of four members of thePodospora anserinaspecies complex.</title>
        <authorList>
            <person name="Ament-Velasquez S.L."/>
            <person name="Vogan A.A."/>
            <person name="Wallerman O."/>
            <person name="Hartmann F."/>
            <person name="Gautier V."/>
            <person name="Silar P."/>
            <person name="Giraud T."/>
            <person name="Johannesson H."/>
        </authorList>
    </citation>
    <scope>NUCLEOTIDE SEQUENCE [LARGE SCALE GENOMIC DNA]</scope>
    <source>
        <strain evidence="11 12">CBS 411.78</strain>
    </source>
</reference>
<evidence type="ECO:0000256" key="5">
    <source>
        <dbReference type="ARBA" id="ARBA00023002"/>
    </source>
</evidence>
<name>A0ABR0I3B1_9PEZI</name>
<comment type="pathway">
    <text evidence="2">Mycotoxin biosynthesis.</text>
</comment>
<keyword evidence="4 10" id="KW-1133">Transmembrane helix</keyword>
<dbReference type="Pfam" id="PF11807">
    <property type="entry name" value="UstYa"/>
    <property type="match status" value="1"/>
</dbReference>
<protein>
    <recommendedName>
        <fullName evidence="13">Oxidase ustYa</fullName>
    </recommendedName>
</protein>
<dbReference type="InterPro" id="IPR021765">
    <property type="entry name" value="UstYa-like"/>
</dbReference>
<keyword evidence="7 10" id="KW-0472">Membrane</keyword>
<evidence type="ECO:0000313" key="11">
    <source>
        <dbReference type="EMBL" id="KAK4674636.1"/>
    </source>
</evidence>
<feature type="transmembrane region" description="Helical" evidence="10">
    <location>
        <begin position="57"/>
        <end position="81"/>
    </location>
</feature>
<sequence length="397" mass="45458">MCTMKLTSQARSGYRWRSLKHCTFGRTHEPSELAHPSQTETGPLIDNSIERSSKGRMLLLFFLHSYFLNFLTIPHLLLPTFCQHQKRTMMQPLPSPRYYTDLPNNDDHHHDDEFDVSSQNARSDNFRAALMNDDHEEKSWAIDTEGRQHAHVATSCQCRSNQPRKKRRWMCKAIMSIRSLLDTVMLVVILVLVAERRWPEYSILPGKQNNEGAKGEIGGDITGFAPYFSQQITTFQPDPLFVPDNSSDFFTEAVRKKWLGIVPRGLGYVTVNKTSSRGQDSFDNLPHPLKEYPSSTFTTSVTHQIHCLHTIAGVVAAYESNRLDMLPEEGAWHLNHCFDYLRQSIMCCGDVALEGQHTTFPEDFTGSDGWDAKHVCRDYGEVLEYLEANRADDQVWI</sequence>
<accession>A0ABR0I3B1</accession>
<evidence type="ECO:0008006" key="13">
    <source>
        <dbReference type="Google" id="ProtNLM"/>
    </source>
</evidence>
<evidence type="ECO:0000256" key="9">
    <source>
        <dbReference type="ARBA" id="ARBA00035112"/>
    </source>
</evidence>
<dbReference type="GeneID" id="87929150"/>
<comment type="caution">
    <text evidence="11">The sequence shown here is derived from an EMBL/GenBank/DDBJ whole genome shotgun (WGS) entry which is preliminary data.</text>
</comment>
<dbReference type="RefSeq" id="XP_062771958.1">
    <property type="nucleotide sequence ID" value="XM_062908807.1"/>
</dbReference>
<proteinExistence type="inferred from homology"/>
<evidence type="ECO:0000256" key="1">
    <source>
        <dbReference type="ARBA" id="ARBA00004167"/>
    </source>
</evidence>
<evidence type="ECO:0000256" key="6">
    <source>
        <dbReference type="ARBA" id="ARBA00023026"/>
    </source>
</evidence>
<dbReference type="Proteomes" id="UP001326199">
    <property type="component" value="Unassembled WGS sequence"/>
</dbReference>
<dbReference type="PANTHER" id="PTHR33365">
    <property type="entry name" value="YALI0B05434P"/>
    <property type="match status" value="1"/>
</dbReference>
<keyword evidence="8" id="KW-0325">Glycoprotein</keyword>
<dbReference type="PANTHER" id="PTHR33365:SF11">
    <property type="entry name" value="TAT PATHWAY SIGNAL SEQUENCE"/>
    <property type="match status" value="1"/>
</dbReference>
<keyword evidence="6" id="KW-0843">Virulence</keyword>
<keyword evidence="3 10" id="KW-0812">Transmembrane</keyword>
<evidence type="ECO:0000256" key="8">
    <source>
        <dbReference type="ARBA" id="ARBA00023180"/>
    </source>
</evidence>
<keyword evidence="5" id="KW-0560">Oxidoreductase</keyword>
<comment type="similarity">
    <text evidence="9">Belongs to the ustYa family.</text>
</comment>
<dbReference type="EMBL" id="JAFFHB010000001">
    <property type="protein sequence ID" value="KAK4674636.1"/>
    <property type="molecule type" value="Genomic_DNA"/>
</dbReference>
<keyword evidence="12" id="KW-1185">Reference proteome</keyword>
<evidence type="ECO:0000256" key="7">
    <source>
        <dbReference type="ARBA" id="ARBA00023136"/>
    </source>
</evidence>